<evidence type="ECO:0000313" key="3">
    <source>
        <dbReference type="EMBL" id="APX10997.1"/>
    </source>
</evidence>
<reference evidence="3 4" key="1">
    <citation type="submission" date="2017-01" db="EMBL/GenBank/DDBJ databases">
        <title>Complete genome of Tateyamaria omphalii DOK1-4 isolated from seawater in Dokdo.</title>
        <authorList>
            <person name="Kim J.H."/>
            <person name="Chi W.-J."/>
        </authorList>
    </citation>
    <scope>NUCLEOTIDE SEQUENCE [LARGE SCALE GENOMIC DNA]</scope>
    <source>
        <strain evidence="3 4">DOK1-4</strain>
    </source>
</reference>
<accession>A0A1P8MSC9</accession>
<feature type="signal peptide" evidence="2">
    <location>
        <begin position="1"/>
        <end position="18"/>
    </location>
</feature>
<keyword evidence="4" id="KW-1185">Reference proteome</keyword>
<dbReference type="EMBL" id="CP019312">
    <property type="protein sequence ID" value="APX10997.1"/>
    <property type="molecule type" value="Genomic_DNA"/>
</dbReference>
<dbReference type="STRING" id="299262.BWR18_04300"/>
<sequence>MILRVLVLAGGLLGGATASQFPEFAQQYQQRLGGAVDALAEVVADFDTSARAAGLSRDAALAQMQGTEFLDRRRADMTRTFDRYDRLRADLAALQDAGPFMRAYHAARSTDGEVANAALTAFKPALPLTFAGAAFAGAGFLAGLLAMSATLKLLLWPFAGRRRTARGT</sequence>
<dbReference type="Proteomes" id="UP000186336">
    <property type="component" value="Chromosome"/>
</dbReference>
<dbReference type="KEGG" id="tom:BWR18_04300"/>
<evidence type="ECO:0000256" key="2">
    <source>
        <dbReference type="SAM" id="SignalP"/>
    </source>
</evidence>
<keyword evidence="2" id="KW-0732">Signal</keyword>
<dbReference type="Pfam" id="PF11157">
    <property type="entry name" value="DUF2937"/>
    <property type="match status" value="1"/>
</dbReference>
<dbReference type="RefSeq" id="WP_076626863.1">
    <property type="nucleotide sequence ID" value="NZ_CP019312.1"/>
</dbReference>
<dbReference type="OrthoDB" id="193051at2"/>
<evidence type="ECO:0008006" key="5">
    <source>
        <dbReference type="Google" id="ProtNLM"/>
    </source>
</evidence>
<proteinExistence type="predicted"/>
<gene>
    <name evidence="3" type="ORF">BWR18_04300</name>
</gene>
<keyword evidence="1" id="KW-0812">Transmembrane</keyword>
<protein>
    <recommendedName>
        <fullName evidence="5">DUF2937 domain-containing protein</fullName>
    </recommendedName>
</protein>
<organism evidence="3 4">
    <name type="scientific">Tateyamaria omphalii</name>
    <dbReference type="NCBI Taxonomy" id="299262"/>
    <lineage>
        <taxon>Bacteria</taxon>
        <taxon>Pseudomonadati</taxon>
        <taxon>Pseudomonadota</taxon>
        <taxon>Alphaproteobacteria</taxon>
        <taxon>Rhodobacterales</taxon>
        <taxon>Roseobacteraceae</taxon>
        <taxon>Tateyamaria</taxon>
    </lineage>
</organism>
<name>A0A1P8MSC9_9RHOB</name>
<evidence type="ECO:0000256" key="1">
    <source>
        <dbReference type="SAM" id="Phobius"/>
    </source>
</evidence>
<keyword evidence="1" id="KW-0472">Membrane</keyword>
<evidence type="ECO:0000313" key="4">
    <source>
        <dbReference type="Proteomes" id="UP000186336"/>
    </source>
</evidence>
<keyword evidence="1" id="KW-1133">Transmembrane helix</keyword>
<feature type="chain" id="PRO_5011958667" description="DUF2937 domain-containing protein" evidence="2">
    <location>
        <begin position="19"/>
        <end position="168"/>
    </location>
</feature>
<feature type="transmembrane region" description="Helical" evidence="1">
    <location>
        <begin position="130"/>
        <end position="156"/>
    </location>
</feature>
<dbReference type="AlphaFoldDB" id="A0A1P8MSC9"/>
<dbReference type="InterPro" id="IPR022584">
    <property type="entry name" value="DUF2937"/>
</dbReference>